<reference evidence="5 6" key="1">
    <citation type="submission" date="2012-09" db="EMBL/GenBank/DDBJ databases">
        <title>Draft Genome Sequences of 6 Strains from Genus Thauera.</title>
        <authorList>
            <person name="Liu B."/>
            <person name="Shapleigh J.P."/>
            <person name="Frostegard A.H."/>
        </authorList>
    </citation>
    <scope>NUCLEOTIDE SEQUENCE [LARGE SCALE GENOMIC DNA]</scope>
    <source>
        <strain evidence="6">47Lol / DSM 12138</strain>
    </source>
</reference>
<comment type="caution">
    <text evidence="5">The sequence shown here is derived from an EMBL/GenBank/DDBJ whole genome shotgun (WGS) entry which is preliminary data.</text>
</comment>
<accession>N6Z7D2</accession>
<dbReference type="GO" id="GO:0043565">
    <property type="term" value="F:sequence-specific DNA binding"/>
    <property type="evidence" value="ECO:0007669"/>
    <property type="project" value="InterPro"/>
</dbReference>
<dbReference type="InterPro" id="IPR053142">
    <property type="entry name" value="PchR_regulatory_protein"/>
</dbReference>
<dbReference type="InterPro" id="IPR018062">
    <property type="entry name" value="HTH_AraC-typ_CS"/>
</dbReference>
<proteinExistence type="predicted"/>
<dbReference type="InterPro" id="IPR018060">
    <property type="entry name" value="HTH_AraC"/>
</dbReference>
<organism evidence="5 6">
    <name type="scientific">Thauera linaloolentis (strain DSM 12138 / JCM 21573 / CCUG 41526 / CIP 105981 / IAM 15112 / NBRC 102519 / 47Lol)</name>
    <dbReference type="NCBI Taxonomy" id="1123367"/>
    <lineage>
        <taxon>Bacteria</taxon>
        <taxon>Pseudomonadati</taxon>
        <taxon>Pseudomonadota</taxon>
        <taxon>Betaproteobacteria</taxon>
        <taxon>Rhodocyclales</taxon>
        <taxon>Zoogloeaceae</taxon>
        <taxon>Thauera</taxon>
    </lineage>
</organism>
<dbReference type="SMART" id="SM00342">
    <property type="entry name" value="HTH_ARAC"/>
    <property type="match status" value="1"/>
</dbReference>
<keyword evidence="1" id="KW-0805">Transcription regulation</keyword>
<dbReference type="EMBL" id="AMXE01000002">
    <property type="protein sequence ID" value="ENO90462.1"/>
    <property type="molecule type" value="Genomic_DNA"/>
</dbReference>
<name>N6Z7D2_THAL4</name>
<dbReference type="AlphaFoldDB" id="N6Z7D2"/>
<dbReference type="SUPFAM" id="SSF46689">
    <property type="entry name" value="Homeodomain-like"/>
    <property type="match status" value="2"/>
</dbReference>
<protein>
    <submittedName>
        <fullName evidence="5">DNA-binding domain-containing protein</fullName>
    </submittedName>
</protein>
<feature type="domain" description="HTH araC/xylS-type" evidence="4">
    <location>
        <begin position="225"/>
        <end position="322"/>
    </location>
</feature>
<evidence type="ECO:0000256" key="1">
    <source>
        <dbReference type="ARBA" id="ARBA00023015"/>
    </source>
</evidence>
<dbReference type="PROSITE" id="PS00041">
    <property type="entry name" value="HTH_ARAC_FAMILY_1"/>
    <property type="match status" value="1"/>
</dbReference>
<sequence length="337" mass="36151">MAGVTAKASGQPALDPGTIEAKGLAGVQEDWRHAMHMYRPCEGLHINCIQGRPRREWAFEAEGPAAFSLNILLEGRLQTAFDQGASLNAQAGSTILMAAAQPAAGWDVLDAKADGAFRMLSIHIPQTALEDLTGLHMDDLRHRLCGGTDEPRGTCALLKVTPASSSLQRVASDLLGYGCASPGPCISRDIYLRGKAFEAIACFLRDSLAPRQTPLPVPADRSRLLEARLLLEQGYDQDWSVQSLARAVGLNEKRLQSGFQALFACTVHTCLTRIRLDAAVALLQCGTNVTETAASCGFASLSHFSRVFRSHTGISPKQCALGHSPRRNDIDSTSGCN</sequence>
<dbReference type="InterPro" id="IPR020449">
    <property type="entry name" value="Tscrpt_reg_AraC-type_HTH"/>
</dbReference>
<dbReference type="Gene3D" id="1.10.10.60">
    <property type="entry name" value="Homeodomain-like"/>
    <property type="match status" value="1"/>
</dbReference>
<dbReference type="OrthoDB" id="9816344at2"/>
<keyword evidence="6" id="KW-1185">Reference proteome</keyword>
<dbReference type="STRING" id="1123367.GCA_000621305_02388"/>
<evidence type="ECO:0000313" key="6">
    <source>
        <dbReference type="Proteomes" id="UP000013232"/>
    </source>
</evidence>
<evidence type="ECO:0000256" key="3">
    <source>
        <dbReference type="ARBA" id="ARBA00023163"/>
    </source>
</evidence>
<dbReference type="PRINTS" id="PR00032">
    <property type="entry name" value="HTHARAC"/>
</dbReference>
<dbReference type="RefSeq" id="WP_004332674.1">
    <property type="nucleotide sequence ID" value="NZ_AMXE01000002.1"/>
</dbReference>
<dbReference type="GO" id="GO:0003700">
    <property type="term" value="F:DNA-binding transcription factor activity"/>
    <property type="evidence" value="ECO:0007669"/>
    <property type="project" value="InterPro"/>
</dbReference>
<dbReference type="Pfam" id="PF12833">
    <property type="entry name" value="HTH_18"/>
    <property type="match status" value="1"/>
</dbReference>
<gene>
    <name evidence="5" type="ORF">C666_01120</name>
</gene>
<evidence type="ECO:0000259" key="4">
    <source>
        <dbReference type="PROSITE" id="PS01124"/>
    </source>
</evidence>
<keyword evidence="2 5" id="KW-0238">DNA-binding</keyword>
<dbReference type="Proteomes" id="UP000013232">
    <property type="component" value="Unassembled WGS sequence"/>
</dbReference>
<dbReference type="PANTHER" id="PTHR47893:SF1">
    <property type="entry name" value="REGULATORY PROTEIN PCHR"/>
    <property type="match status" value="1"/>
</dbReference>
<dbReference type="InterPro" id="IPR009057">
    <property type="entry name" value="Homeodomain-like_sf"/>
</dbReference>
<evidence type="ECO:0000256" key="2">
    <source>
        <dbReference type="ARBA" id="ARBA00023125"/>
    </source>
</evidence>
<dbReference type="PROSITE" id="PS01124">
    <property type="entry name" value="HTH_ARAC_FAMILY_2"/>
    <property type="match status" value="1"/>
</dbReference>
<evidence type="ECO:0000313" key="5">
    <source>
        <dbReference type="EMBL" id="ENO90462.1"/>
    </source>
</evidence>
<dbReference type="eggNOG" id="COG2207">
    <property type="taxonomic scope" value="Bacteria"/>
</dbReference>
<dbReference type="PANTHER" id="PTHR47893">
    <property type="entry name" value="REGULATORY PROTEIN PCHR"/>
    <property type="match status" value="1"/>
</dbReference>
<keyword evidence="3" id="KW-0804">Transcription</keyword>